<evidence type="ECO:0000313" key="7">
    <source>
        <dbReference type="Proteomes" id="UP001142393"/>
    </source>
</evidence>
<gene>
    <name evidence="6" type="ORF">DFH05DRAFT_1524741</name>
</gene>
<dbReference type="InterPro" id="IPR029063">
    <property type="entry name" value="SAM-dependent_MTases_sf"/>
</dbReference>
<sequence>MVNIDNTHVTALTELINDAVQDVISEYAAVGHAVPSLHSLEPGPFQVPAETPARLMKAIKIIEAACAQLTYTVSPPGSVMLNKALEHGEAACLSVVTEARISDLLLDQPEGLPASNLANLTGLHAGKLTRILRLLATKHCFKEVQPGVFANNRLSMKLLSSDPTSALVAQRTDDGLLASAYLNKTMGKDDNGIPYQRATGFPYFDFDSQPDGLKRSEVSGYLSFLKSPLIIPPKRFARTMVGWGQIFGKEHFLPQVYIWSAQPPDTTICDVAGGNGFATLALLKAHPHLKLVLQDQQQIIDRAQEFWVKQHPSAVQNKRVQFVPFDFFKNAPVKGCDIYYLSFILHDWQDRESKIILNNIRKAMRPNSKLIIHEIVLRNALADDSIPTAESCFDVAPKPLLPNYGVARARTYELDIAMMTLLGSQERTLSEYISLCAQCGLKFCTIYEAGEMDLMEFSPV</sequence>
<evidence type="ECO:0000256" key="2">
    <source>
        <dbReference type="ARBA" id="ARBA00022679"/>
    </source>
</evidence>
<dbReference type="PROSITE" id="PS51683">
    <property type="entry name" value="SAM_OMT_II"/>
    <property type="match status" value="1"/>
</dbReference>
<evidence type="ECO:0000259" key="5">
    <source>
        <dbReference type="Pfam" id="PF08100"/>
    </source>
</evidence>
<organism evidence="6 7">
    <name type="scientific">Lentinula detonsa</name>
    <dbReference type="NCBI Taxonomy" id="2804962"/>
    <lineage>
        <taxon>Eukaryota</taxon>
        <taxon>Fungi</taxon>
        <taxon>Dikarya</taxon>
        <taxon>Basidiomycota</taxon>
        <taxon>Agaricomycotina</taxon>
        <taxon>Agaricomycetes</taxon>
        <taxon>Agaricomycetidae</taxon>
        <taxon>Agaricales</taxon>
        <taxon>Marasmiineae</taxon>
        <taxon>Omphalotaceae</taxon>
        <taxon>Lentinula</taxon>
    </lineage>
</organism>
<accession>A0A9W8TYI7</accession>
<dbReference type="InterPro" id="IPR016461">
    <property type="entry name" value="COMT-like"/>
</dbReference>
<evidence type="ECO:0000259" key="4">
    <source>
        <dbReference type="Pfam" id="PF00891"/>
    </source>
</evidence>
<keyword evidence="3" id="KW-0949">S-adenosyl-L-methionine</keyword>
<comment type="caution">
    <text evidence="6">The sequence shown here is derived from an EMBL/GenBank/DDBJ whole genome shotgun (WGS) entry which is preliminary data.</text>
</comment>
<evidence type="ECO:0000256" key="1">
    <source>
        <dbReference type="ARBA" id="ARBA00022603"/>
    </source>
</evidence>
<dbReference type="Gene3D" id="1.10.10.10">
    <property type="entry name" value="Winged helix-like DNA-binding domain superfamily/Winged helix DNA-binding domain"/>
    <property type="match status" value="1"/>
</dbReference>
<proteinExistence type="predicted"/>
<dbReference type="Proteomes" id="UP001142393">
    <property type="component" value="Unassembled WGS sequence"/>
</dbReference>
<dbReference type="SUPFAM" id="SSF53335">
    <property type="entry name" value="S-adenosyl-L-methionine-dependent methyltransferases"/>
    <property type="match status" value="1"/>
</dbReference>
<dbReference type="InterPro" id="IPR012967">
    <property type="entry name" value="COMT_dimerisation"/>
</dbReference>
<dbReference type="PANTHER" id="PTHR43712:SF2">
    <property type="entry name" value="O-METHYLTRANSFERASE CICE"/>
    <property type="match status" value="1"/>
</dbReference>
<dbReference type="Pfam" id="PF00891">
    <property type="entry name" value="Methyltransf_2"/>
    <property type="match status" value="1"/>
</dbReference>
<keyword evidence="2" id="KW-0808">Transferase</keyword>
<dbReference type="Gene3D" id="3.40.50.150">
    <property type="entry name" value="Vaccinia Virus protein VP39"/>
    <property type="match status" value="1"/>
</dbReference>
<evidence type="ECO:0000256" key="3">
    <source>
        <dbReference type="ARBA" id="ARBA00022691"/>
    </source>
</evidence>
<dbReference type="InterPro" id="IPR036388">
    <property type="entry name" value="WH-like_DNA-bd_sf"/>
</dbReference>
<dbReference type="InterPro" id="IPR036390">
    <property type="entry name" value="WH_DNA-bd_sf"/>
</dbReference>
<feature type="domain" description="O-methyltransferase C-terminal" evidence="4">
    <location>
        <begin position="266"/>
        <end position="381"/>
    </location>
</feature>
<protein>
    <submittedName>
        <fullName evidence="6">S-adenosyl-L-methionine-dependent methyltransferase</fullName>
    </submittedName>
</protein>
<dbReference type="AlphaFoldDB" id="A0A9W8TYI7"/>
<name>A0A9W8TYI7_9AGAR</name>
<reference evidence="6 7" key="1">
    <citation type="journal article" date="2023" name="Proc. Natl. Acad. Sci. U.S.A.">
        <title>A global phylogenomic analysis of the shiitake genus Lentinula.</title>
        <authorList>
            <person name="Sierra-Patev S."/>
            <person name="Min B."/>
            <person name="Naranjo-Ortiz M."/>
            <person name="Looney B."/>
            <person name="Konkel Z."/>
            <person name="Slot J.C."/>
            <person name="Sakamoto Y."/>
            <person name="Steenwyk J.L."/>
            <person name="Rokas A."/>
            <person name="Carro J."/>
            <person name="Camarero S."/>
            <person name="Ferreira P."/>
            <person name="Molpeceres G."/>
            <person name="Ruiz-Duenas F.J."/>
            <person name="Serrano A."/>
            <person name="Henrissat B."/>
            <person name="Drula E."/>
            <person name="Hughes K.W."/>
            <person name="Mata J.L."/>
            <person name="Ishikawa N.K."/>
            <person name="Vargas-Isla R."/>
            <person name="Ushijima S."/>
            <person name="Smith C.A."/>
            <person name="Donoghue J."/>
            <person name="Ahrendt S."/>
            <person name="Andreopoulos W."/>
            <person name="He G."/>
            <person name="LaButti K."/>
            <person name="Lipzen A."/>
            <person name="Ng V."/>
            <person name="Riley R."/>
            <person name="Sandor L."/>
            <person name="Barry K."/>
            <person name="Martinez A.T."/>
            <person name="Xiao Y."/>
            <person name="Gibbons J.G."/>
            <person name="Terashima K."/>
            <person name="Grigoriev I.V."/>
            <person name="Hibbett D."/>
        </authorList>
    </citation>
    <scope>NUCLEOTIDE SEQUENCE [LARGE SCALE GENOMIC DNA]</scope>
    <source>
        <strain evidence="6 7">TFB7810</strain>
    </source>
</reference>
<feature type="domain" description="O-methyltransferase dimerisation" evidence="5">
    <location>
        <begin position="91"/>
        <end position="161"/>
    </location>
</feature>
<keyword evidence="7" id="KW-1185">Reference proteome</keyword>
<evidence type="ECO:0000313" key="6">
    <source>
        <dbReference type="EMBL" id="KAJ3745098.1"/>
    </source>
</evidence>
<dbReference type="SUPFAM" id="SSF46785">
    <property type="entry name" value="Winged helix' DNA-binding domain"/>
    <property type="match status" value="1"/>
</dbReference>
<dbReference type="EMBL" id="JANVFU010000006">
    <property type="protein sequence ID" value="KAJ3745098.1"/>
    <property type="molecule type" value="Genomic_DNA"/>
</dbReference>
<dbReference type="InterPro" id="IPR001077">
    <property type="entry name" value="COMT_C"/>
</dbReference>
<dbReference type="GO" id="GO:0008171">
    <property type="term" value="F:O-methyltransferase activity"/>
    <property type="evidence" value="ECO:0007669"/>
    <property type="project" value="InterPro"/>
</dbReference>
<dbReference type="GO" id="GO:0032259">
    <property type="term" value="P:methylation"/>
    <property type="evidence" value="ECO:0007669"/>
    <property type="project" value="UniProtKB-KW"/>
</dbReference>
<keyword evidence="1 6" id="KW-0489">Methyltransferase</keyword>
<dbReference type="Pfam" id="PF08100">
    <property type="entry name" value="Dimerisation"/>
    <property type="match status" value="1"/>
</dbReference>
<dbReference type="PANTHER" id="PTHR43712">
    <property type="entry name" value="PUTATIVE (AFU_ORTHOLOGUE AFUA_4G14580)-RELATED"/>
    <property type="match status" value="1"/>
</dbReference>